<name>A0A927BMV3_STRGL</name>
<evidence type="ECO:0000256" key="1">
    <source>
        <dbReference type="SAM" id="MobiDB-lite"/>
    </source>
</evidence>
<feature type="region of interest" description="Disordered" evidence="1">
    <location>
        <begin position="1"/>
        <end position="23"/>
    </location>
</feature>
<sequence>MMERLRAGLAHRGRSSQGDFARHPRSLHCARHAVIAVEAAQQPLRDSRNELVMVGNGEILNYKELEQQLSCHTNTPAAARRPPGRAGNVRRARDRRPGEAARSVRGRLVGQPVGRADART</sequence>
<dbReference type="AlphaFoldDB" id="A0A927BMV3"/>
<proteinExistence type="predicted"/>
<dbReference type="InterPro" id="IPR017932">
    <property type="entry name" value="GATase_2_dom"/>
</dbReference>
<dbReference type="PROSITE" id="PS51278">
    <property type="entry name" value="GATASE_TYPE_2"/>
    <property type="match status" value="1"/>
</dbReference>
<feature type="compositionally biased region" description="Low complexity" evidence="1">
    <location>
        <begin position="76"/>
        <end position="87"/>
    </location>
</feature>
<dbReference type="SUPFAM" id="SSF56235">
    <property type="entry name" value="N-terminal nucleophile aminohydrolases (Ntn hydrolases)"/>
    <property type="match status" value="1"/>
</dbReference>
<reference evidence="3" key="1">
    <citation type="journal article" date="2020" name="PLoS ONE">
        <title>Isolation and characterization of Streptomyces bacteriophages and Streptomyces strains encoding biosynthetic arsenals: Streptomyces strains and phages for antibiotic discovery.</title>
        <authorList>
            <person name="Montano E.T."/>
            <person name="Nideffer J.F."/>
            <person name="Brumage L."/>
            <person name="Erb M."/>
            <person name="Derman A.I."/>
            <person name="Davis J.P."/>
            <person name="Estrada E."/>
            <person name="Fu S."/>
            <person name="Le D."/>
            <person name="Vuppala A."/>
            <person name="Tran C."/>
            <person name="Luterstein E."/>
            <person name="Lakkaraju S."/>
            <person name="Panchagnula S."/>
            <person name="Ren C."/>
            <person name="Doan J."/>
            <person name="Tran S."/>
            <person name="Soriano J."/>
            <person name="Fujita Y."/>
            <person name="Gutala P."/>
            <person name="Fujii Q."/>
            <person name="Lee M."/>
            <person name="Bui A."/>
            <person name="Villarreal C."/>
            <person name="Shing S.R."/>
            <person name="Kim S."/>
            <person name="Freeman D."/>
            <person name="Racha V."/>
            <person name="Ho A."/>
            <person name="Kumar P."/>
            <person name="Falah K."/>
            <person name="Dawson T."/>
            <person name="Enustun E."/>
            <person name="Prichard A."/>
            <person name="Gomez A."/>
            <person name="Khanna K."/>
            <person name="Trigg S."/>
            <person name="Fernandez L."/>
            <person name="Pogliano K."/>
            <person name="Pogliano J."/>
        </authorList>
    </citation>
    <scope>NUCLEOTIDE SEQUENCE</scope>
    <source>
        <strain evidence="3">QF2</strain>
    </source>
</reference>
<protein>
    <recommendedName>
        <fullName evidence="2">Glutamine amidotransferase type-2 domain-containing protein</fullName>
    </recommendedName>
</protein>
<dbReference type="EMBL" id="JACWUS010000035">
    <property type="protein sequence ID" value="MBD2830623.1"/>
    <property type="molecule type" value="Genomic_DNA"/>
</dbReference>
<feature type="region of interest" description="Disordered" evidence="1">
    <location>
        <begin position="72"/>
        <end position="120"/>
    </location>
</feature>
<dbReference type="Gene3D" id="3.60.20.10">
    <property type="entry name" value="Glutamine Phosphoribosylpyrophosphate, subunit 1, domain 1"/>
    <property type="match status" value="1"/>
</dbReference>
<comment type="caution">
    <text evidence="3">The sequence shown here is derived from an EMBL/GenBank/DDBJ whole genome shotgun (WGS) entry which is preliminary data.</text>
</comment>
<feature type="domain" description="Glutamine amidotransferase type-2" evidence="2">
    <location>
        <begin position="1"/>
        <end position="120"/>
    </location>
</feature>
<organism evidence="3">
    <name type="scientific">Streptomyces globisporus</name>
    <dbReference type="NCBI Taxonomy" id="1908"/>
    <lineage>
        <taxon>Bacteria</taxon>
        <taxon>Bacillati</taxon>
        <taxon>Actinomycetota</taxon>
        <taxon>Actinomycetes</taxon>
        <taxon>Kitasatosporales</taxon>
        <taxon>Streptomycetaceae</taxon>
        <taxon>Streptomyces</taxon>
    </lineage>
</organism>
<gene>
    <name evidence="3" type="ORF">ID875_30630</name>
</gene>
<dbReference type="InterPro" id="IPR029055">
    <property type="entry name" value="Ntn_hydrolases_N"/>
</dbReference>
<evidence type="ECO:0000259" key="2">
    <source>
        <dbReference type="PROSITE" id="PS51278"/>
    </source>
</evidence>
<evidence type="ECO:0000313" key="3">
    <source>
        <dbReference type="EMBL" id="MBD2830623.1"/>
    </source>
</evidence>
<dbReference type="Pfam" id="PF13537">
    <property type="entry name" value="GATase_7"/>
    <property type="match status" value="1"/>
</dbReference>
<accession>A0A927BMV3</accession>